<protein>
    <submittedName>
        <fullName evidence="2">Putative GTPase</fullName>
    </submittedName>
</protein>
<evidence type="ECO:0000259" key="1">
    <source>
        <dbReference type="Pfam" id="PF02492"/>
    </source>
</evidence>
<dbReference type="SUPFAM" id="SSF52540">
    <property type="entry name" value="P-loop containing nucleoside triphosphate hydrolases"/>
    <property type="match status" value="1"/>
</dbReference>
<accession>M1N0P4</accession>
<dbReference type="AlphaFoldDB" id="M1N0P4"/>
<dbReference type="InterPro" id="IPR051316">
    <property type="entry name" value="Zinc-reg_GTPase_activator"/>
</dbReference>
<dbReference type="GO" id="GO:0005737">
    <property type="term" value="C:cytoplasm"/>
    <property type="evidence" value="ECO:0007669"/>
    <property type="project" value="TreeGrafter"/>
</dbReference>
<dbReference type="HOGENOM" id="CLU_017452_5_2_9"/>
<evidence type="ECO:0000313" key="2">
    <source>
        <dbReference type="EMBL" id="AGF57127.1"/>
    </source>
</evidence>
<gene>
    <name evidence="2" type="ORF">Cspa_c33660</name>
</gene>
<dbReference type="InterPro" id="IPR027417">
    <property type="entry name" value="P-loop_NTPase"/>
</dbReference>
<dbReference type="PATRIC" id="fig|931276.5.peg.3391"/>
<dbReference type="KEGG" id="csr:Cspa_c33660"/>
<sequence>MKIHIELVTGFLGAGKTSFINSILSESIVEGERILVLQLEHGKKEIKLANNNNSFIVHKLYDIDELKEKLISLIRQYNPNRIIVEYNGTIKFNTILDVLNEKVYKECCKITTVFFVADGITLKQFIDNLGSFIVPFIQNANMIVVNNTDYCRKELLDQNINKIRNINPRAYILKVNNKYSVKSTLKEAKVLDNGYLKKLRIKVVNHFKTY</sequence>
<reference evidence="2 3" key="1">
    <citation type="submission" date="2013-02" db="EMBL/GenBank/DDBJ databases">
        <title>Genome sequence of Clostridium saccharoperbutylacetonicum N1-4(HMT).</title>
        <authorList>
            <person name="Poehlein A."/>
            <person name="Daniel R."/>
        </authorList>
    </citation>
    <scope>NUCLEOTIDE SEQUENCE [LARGE SCALE GENOMIC DNA]</scope>
    <source>
        <strain evidence="3">N1-4(HMT)</strain>
    </source>
</reference>
<dbReference type="OrthoDB" id="9808822at2"/>
<dbReference type="Gene3D" id="3.40.50.300">
    <property type="entry name" value="P-loop containing nucleotide triphosphate hydrolases"/>
    <property type="match status" value="1"/>
</dbReference>
<dbReference type="Pfam" id="PF02492">
    <property type="entry name" value="cobW"/>
    <property type="match status" value="1"/>
</dbReference>
<dbReference type="EMBL" id="CP004121">
    <property type="protein sequence ID" value="AGF57127.1"/>
    <property type="molecule type" value="Genomic_DNA"/>
</dbReference>
<name>M1N0P4_9CLOT</name>
<dbReference type="PANTHER" id="PTHR13748:SF62">
    <property type="entry name" value="COBW DOMAIN-CONTAINING PROTEIN"/>
    <property type="match status" value="1"/>
</dbReference>
<dbReference type="PANTHER" id="PTHR13748">
    <property type="entry name" value="COBW-RELATED"/>
    <property type="match status" value="1"/>
</dbReference>
<dbReference type="STRING" id="36745.CLSAP_31320"/>
<evidence type="ECO:0000313" key="3">
    <source>
        <dbReference type="Proteomes" id="UP000011728"/>
    </source>
</evidence>
<dbReference type="InterPro" id="IPR003495">
    <property type="entry name" value="CobW/HypB/UreG_nucleotide-bd"/>
</dbReference>
<feature type="domain" description="CobW/HypB/UreG nucleotide-binding" evidence="1">
    <location>
        <begin position="7"/>
        <end position="173"/>
    </location>
</feature>
<dbReference type="Proteomes" id="UP000011728">
    <property type="component" value="Chromosome"/>
</dbReference>
<dbReference type="eggNOG" id="COG0523">
    <property type="taxonomic scope" value="Bacteria"/>
</dbReference>
<keyword evidence="3" id="KW-1185">Reference proteome</keyword>
<organism evidence="2 3">
    <name type="scientific">Clostridium saccharoperbutylacetonicum N1-4(HMT)</name>
    <dbReference type="NCBI Taxonomy" id="931276"/>
    <lineage>
        <taxon>Bacteria</taxon>
        <taxon>Bacillati</taxon>
        <taxon>Bacillota</taxon>
        <taxon>Clostridia</taxon>
        <taxon>Eubacteriales</taxon>
        <taxon>Clostridiaceae</taxon>
        <taxon>Clostridium</taxon>
    </lineage>
</organism>
<proteinExistence type="predicted"/>
<dbReference type="RefSeq" id="WP_015393445.1">
    <property type="nucleotide sequence ID" value="NC_020291.1"/>
</dbReference>